<keyword evidence="4" id="KW-0288">FMN</keyword>
<evidence type="ECO:0000256" key="2">
    <source>
        <dbReference type="ARBA" id="ARBA00007118"/>
    </source>
</evidence>
<keyword evidence="3" id="KW-0285">Flavoprotein</keyword>
<dbReference type="SUPFAM" id="SSF55469">
    <property type="entry name" value="FMN-dependent nitroreductase-like"/>
    <property type="match status" value="1"/>
</dbReference>
<keyword evidence="6" id="KW-0560">Oxidoreductase</keyword>
<sequence length="216" mass="24072">MNYLQDFNWRYATKRYNGQSVPAEKMKNILEAIRLAPTSLGLQPFDVLVIEDPELRNKLAPAIYNQPQVTESAAILVFAAWKNLTAEQVDRYMNNIAATRNIPVATLNDFRKMILGSISGKSPEEIYQWNARQAYIGLGFATAAAAIEKVDTTPMEGFNPAAVNEILELEHKGQTAVAILAIGYRDEEKDMLANAPKVRRPADSFFTVFESETVTG</sequence>
<evidence type="ECO:0000256" key="4">
    <source>
        <dbReference type="ARBA" id="ARBA00022643"/>
    </source>
</evidence>
<evidence type="ECO:0000256" key="5">
    <source>
        <dbReference type="ARBA" id="ARBA00022857"/>
    </source>
</evidence>
<evidence type="ECO:0000313" key="9">
    <source>
        <dbReference type="Proteomes" id="UP000765802"/>
    </source>
</evidence>
<protein>
    <submittedName>
        <fullName evidence="8">NAD(P)H-dependent oxidoreductase</fullName>
    </submittedName>
</protein>
<feature type="domain" description="Nitroreductase" evidence="7">
    <location>
        <begin position="9"/>
        <end position="184"/>
    </location>
</feature>
<evidence type="ECO:0000256" key="6">
    <source>
        <dbReference type="ARBA" id="ARBA00023002"/>
    </source>
</evidence>
<dbReference type="InterPro" id="IPR000415">
    <property type="entry name" value="Nitroreductase-like"/>
</dbReference>
<dbReference type="PANTHER" id="PTHR43673">
    <property type="entry name" value="NAD(P)H NITROREDUCTASE YDGI-RELATED"/>
    <property type="match status" value="1"/>
</dbReference>
<comment type="similarity">
    <text evidence="2">Belongs to the nitroreductase family.</text>
</comment>
<evidence type="ECO:0000256" key="3">
    <source>
        <dbReference type="ARBA" id="ARBA00022630"/>
    </source>
</evidence>
<accession>A0ABR7M9D4</accession>
<evidence type="ECO:0000259" key="7">
    <source>
        <dbReference type="Pfam" id="PF00881"/>
    </source>
</evidence>
<dbReference type="Pfam" id="PF00881">
    <property type="entry name" value="Nitroreductase"/>
    <property type="match status" value="1"/>
</dbReference>
<dbReference type="EMBL" id="MBUA01000023">
    <property type="protein sequence ID" value="MBC6491637.1"/>
    <property type="molecule type" value="Genomic_DNA"/>
</dbReference>
<reference evidence="8 9" key="1">
    <citation type="submission" date="2016-07" db="EMBL/GenBank/DDBJ databases">
        <title>Genome analysis of Flavihumibacter stibioxidans YS-17.</title>
        <authorList>
            <person name="Shi K."/>
            <person name="Han Y."/>
            <person name="Wang G."/>
        </authorList>
    </citation>
    <scope>NUCLEOTIDE SEQUENCE [LARGE SCALE GENOMIC DNA]</scope>
    <source>
        <strain evidence="8 9">YS-17</strain>
    </source>
</reference>
<keyword evidence="5" id="KW-0521">NADP</keyword>
<comment type="caution">
    <text evidence="8">The sequence shown here is derived from an EMBL/GenBank/DDBJ whole genome shotgun (WGS) entry which is preliminary data.</text>
</comment>
<dbReference type="Proteomes" id="UP000765802">
    <property type="component" value="Unassembled WGS sequence"/>
</dbReference>
<comment type="cofactor">
    <cofactor evidence="1">
        <name>FMN</name>
        <dbReference type="ChEBI" id="CHEBI:58210"/>
    </cofactor>
</comment>
<dbReference type="InterPro" id="IPR033878">
    <property type="entry name" value="NfsB-like"/>
</dbReference>
<dbReference type="InterPro" id="IPR029479">
    <property type="entry name" value="Nitroreductase"/>
</dbReference>
<keyword evidence="9" id="KW-1185">Reference proteome</keyword>
<dbReference type="CDD" id="cd02149">
    <property type="entry name" value="NfsB-like"/>
    <property type="match status" value="1"/>
</dbReference>
<gene>
    <name evidence="8" type="ORF">BC349_11295</name>
</gene>
<organism evidence="8 9">
    <name type="scientific">Flavihumibacter stibioxidans</name>
    <dbReference type="NCBI Taxonomy" id="1834163"/>
    <lineage>
        <taxon>Bacteria</taxon>
        <taxon>Pseudomonadati</taxon>
        <taxon>Bacteroidota</taxon>
        <taxon>Chitinophagia</taxon>
        <taxon>Chitinophagales</taxon>
        <taxon>Chitinophagaceae</taxon>
        <taxon>Flavihumibacter</taxon>
    </lineage>
</organism>
<name>A0ABR7M9D4_9BACT</name>
<dbReference type="Gene3D" id="3.40.109.10">
    <property type="entry name" value="NADH Oxidase"/>
    <property type="match status" value="1"/>
</dbReference>
<dbReference type="RefSeq" id="WP_187256963.1">
    <property type="nucleotide sequence ID" value="NZ_JBHULF010000007.1"/>
</dbReference>
<proteinExistence type="inferred from homology"/>
<evidence type="ECO:0000256" key="1">
    <source>
        <dbReference type="ARBA" id="ARBA00001917"/>
    </source>
</evidence>
<evidence type="ECO:0000313" key="8">
    <source>
        <dbReference type="EMBL" id="MBC6491637.1"/>
    </source>
</evidence>
<dbReference type="PANTHER" id="PTHR43673:SF2">
    <property type="entry name" value="NITROREDUCTASE"/>
    <property type="match status" value="1"/>
</dbReference>